<evidence type="ECO:0000313" key="1">
    <source>
        <dbReference type="EMBL" id="TQB67816.1"/>
    </source>
</evidence>
<dbReference type="AlphaFoldDB" id="A0A507QH19"/>
<keyword evidence="2" id="KW-1185">Reference proteome</keyword>
<sequence>MPGVFYYVGPEEIDLAKFSSLKDELLIEEVDESKLSLVHQHLKECRIDTVELSGWNCQGWALEGLEKLRADGFIYDGYTREIVKAWLKEK</sequence>
<dbReference type="OrthoDB" id="37659at2759"/>
<comment type="caution">
    <text evidence="1">The sequence shown here is derived from an EMBL/GenBank/DDBJ whole genome shotgun (WGS) entry which is preliminary data.</text>
</comment>
<proteinExistence type="predicted"/>
<dbReference type="EMBL" id="VIFY01000302">
    <property type="protein sequence ID" value="TQB67816.1"/>
    <property type="molecule type" value="Genomic_DNA"/>
</dbReference>
<reference evidence="1 2" key="1">
    <citation type="submission" date="2019-06" db="EMBL/GenBank/DDBJ databases">
        <title>Wine fermentation using esterase from Monascus purpureus.</title>
        <authorList>
            <person name="Geng C."/>
            <person name="Zhang Y."/>
        </authorList>
    </citation>
    <scope>NUCLEOTIDE SEQUENCE [LARGE SCALE GENOMIC DNA]</scope>
    <source>
        <strain evidence="1">HQ1</strain>
    </source>
</reference>
<dbReference type="Proteomes" id="UP000319663">
    <property type="component" value="Unassembled WGS sequence"/>
</dbReference>
<name>A0A507QH19_MONPU</name>
<gene>
    <name evidence="1" type="ORF">MPDQ_004700</name>
</gene>
<evidence type="ECO:0000313" key="2">
    <source>
        <dbReference type="Proteomes" id="UP000319663"/>
    </source>
</evidence>
<accession>A0A507QH19</accession>
<organism evidence="1 2">
    <name type="scientific">Monascus purpureus</name>
    <name type="common">Red mold</name>
    <name type="synonym">Monascus anka</name>
    <dbReference type="NCBI Taxonomy" id="5098"/>
    <lineage>
        <taxon>Eukaryota</taxon>
        <taxon>Fungi</taxon>
        <taxon>Dikarya</taxon>
        <taxon>Ascomycota</taxon>
        <taxon>Pezizomycotina</taxon>
        <taxon>Eurotiomycetes</taxon>
        <taxon>Eurotiomycetidae</taxon>
        <taxon>Eurotiales</taxon>
        <taxon>Aspergillaceae</taxon>
        <taxon>Monascus</taxon>
    </lineage>
</organism>
<protein>
    <submittedName>
        <fullName evidence="1">Uncharacterized protein</fullName>
    </submittedName>
</protein>